<sequence length="94" mass="11157">MKSLKEFLNAKPLYYDEIDYSRFPRAFEAIKNELEIKPIIHIIGTNGKYSLLPINKWMTQKNTSHNASLKYFFGIYQSLYKLILNKFSYNAKLK</sequence>
<protein>
    <submittedName>
        <fullName evidence="1">Uncharacterized protein</fullName>
    </submittedName>
</protein>
<evidence type="ECO:0000313" key="2">
    <source>
        <dbReference type="Proteomes" id="UP001171111"/>
    </source>
</evidence>
<name>A0ABT8T916_9BACT</name>
<dbReference type="RefSeq" id="WP_302244085.1">
    <property type="nucleotide sequence ID" value="NZ_JAULJQ010000004.1"/>
</dbReference>
<keyword evidence="2" id="KW-1185">Reference proteome</keyword>
<evidence type="ECO:0000313" key="1">
    <source>
        <dbReference type="EMBL" id="MDO2409228.1"/>
    </source>
</evidence>
<accession>A0ABT8T916</accession>
<organism evidence="1 2">
    <name type="scientific">Campylobacter magnus</name>
    <dbReference type="NCBI Taxonomy" id="3026462"/>
    <lineage>
        <taxon>Bacteria</taxon>
        <taxon>Pseudomonadati</taxon>
        <taxon>Campylobacterota</taxon>
        <taxon>Epsilonproteobacteria</taxon>
        <taxon>Campylobacterales</taxon>
        <taxon>Campylobacteraceae</taxon>
        <taxon>Campylobacter</taxon>
    </lineage>
</organism>
<comment type="caution">
    <text evidence="1">The sequence shown here is derived from an EMBL/GenBank/DDBJ whole genome shotgun (WGS) entry which is preliminary data.</text>
</comment>
<gene>
    <name evidence="1" type="ORF">Q2362_03820</name>
</gene>
<proteinExistence type="predicted"/>
<reference evidence="1 2" key="1">
    <citation type="submission" date="2023-06" db="EMBL/GenBank/DDBJ databases">
        <title>Campylobacter magnum sp. nov., isolated from cecal contents of domestic pigs (Sus scrofa domesticus).</title>
        <authorList>
            <person name="Papic B."/>
            <person name="Gruntar I."/>
        </authorList>
    </citation>
    <scope>NUCLEOTIDE SEQUENCE [LARGE SCALE GENOMIC DNA]</scope>
    <source>
        <strain evidence="2">34484-21</strain>
    </source>
</reference>
<dbReference type="EMBL" id="JAULJQ010000004">
    <property type="protein sequence ID" value="MDO2409228.1"/>
    <property type="molecule type" value="Genomic_DNA"/>
</dbReference>
<dbReference type="Proteomes" id="UP001171111">
    <property type="component" value="Unassembled WGS sequence"/>
</dbReference>